<feature type="compositionally biased region" description="Polar residues" evidence="1">
    <location>
        <begin position="43"/>
        <end position="55"/>
    </location>
</feature>
<dbReference type="InterPro" id="IPR012347">
    <property type="entry name" value="Ferritin-like"/>
</dbReference>
<evidence type="ECO:0000256" key="1">
    <source>
        <dbReference type="SAM" id="MobiDB-lite"/>
    </source>
</evidence>
<dbReference type="PROSITE" id="PS51318">
    <property type="entry name" value="TAT"/>
    <property type="match status" value="1"/>
</dbReference>
<dbReference type="RefSeq" id="WP_344806062.1">
    <property type="nucleotide sequence ID" value="NZ_BAABAB010000022.1"/>
</dbReference>
<feature type="region of interest" description="Disordered" evidence="1">
    <location>
        <begin position="33"/>
        <end position="77"/>
    </location>
</feature>
<evidence type="ECO:0000313" key="5">
    <source>
        <dbReference type="Proteomes" id="UP001501490"/>
    </source>
</evidence>
<evidence type="ECO:0000259" key="3">
    <source>
        <dbReference type="Pfam" id="PF14530"/>
    </source>
</evidence>
<proteinExistence type="predicted"/>
<accession>A0ABP7A716</accession>
<dbReference type="PROSITE" id="PS51257">
    <property type="entry name" value="PROKAR_LIPOPROTEIN"/>
    <property type="match status" value="1"/>
</dbReference>
<feature type="chain" id="PRO_5045509761" description="DUF4439 domain-containing protein" evidence="2">
    <location>
        <begin position="31"/>
        <end position="348"/>
    </location>
</feature>
<dbReference type="Gene3D" id="1.20.1260.10">
    <property type="match status" value="1"/>
</dbReference>
<gene>
    <name evidence="4" type="ORF">GCM10022236_30600</name>
</gene>
<dbReference type="Proteomes" id="UP001501490">
    <property type="component" value="Unassembled WGS sequence"/>
</dbReference>
<organism evidence="4 5">
    <name type="scientific">Microlunatus ginsengisoli</name>
    <dbReference type="NCBI Taxonomy" id="363863"/>
    <lineage>
        <taxon>Bacteria</taxon>
        <taxon>Bacillati</taxon>
        <taxon>Actinomycetota</taxon>
        <taxon>Actinomycetes</taxon>
        <taxon>Propionibacteriales</taxon>
        <taxon>Propionibacteriaceae</taxon>
        <taxon>Microlunatus</taxon>
    </lineage>
</organism>
<reference evidence="5" key="1">
    <citation type="journal article" date="2019" name="Int. J. Syst. Evol. Microbiol.">
        <title>The Global Catalogue of Microorganisms (GCM) 10K type strain sequencing project: providing services to taxonomists for standard genome sequencing and annotation.</title>
        <authorList>
            <consortium name="The Broad Institute Genomics Platform"/>
            <consortium name="The Broad Institute Genome Sequencing Center for Infectious Disease"/>
            <person name="Wu L."/>
            <person name="Ma J."/>
        </authorList>
    </citation>
    <scope>NUCLEOTIDE SEQUENCE [LARGE SCALE GENOMIC DNA]</scope>
    <source>
        <strain evidence="5">JCM 16929</strain>
    </source>
</reference>
<dbReference type="SUPFAM" id="SSF47240">
    <property type="entry name" value="Ferritin-like"/>
    <property type="match status" value="1"/>
</dbReference>
<feature type="domain" description="DUF4439" evidence="3">
    <location>
        <begin position="216"/>
        <end position="347"/>
    </location>
</feature>
<feature type="region of interest" description="Disordered" evidence="1">
    <location>
        <begin position="119"/>
        <end position="141"/>
    </location>
</feature>
<evidence type="ECO:0000313" key="4">
    <source>
        <dbReference type="EMBL" id="GAA3626223.1"/>
    </source>
</evidence>
<feature type="signal peptide" evidence="2">
    <location>
        <begin position="1"/>
        <end position="30"/>
    </location>
</feature>
<dbReference type="InterPro" id="IPR029447">
    <property type="entry name" value="DUF4439"/>
</dbReference>
<dbReference type="InterPro" id="IPR006311">
    <property type="entry name" value="TAT_signal"/>
</dbReference>
<evidence type="ECO:0000256" key="2">
    <source>
        <dbReference type="SAM" id="SignalP"/>
    </source>
</evidence>
<protein>
    <recommendedName>
        <fullName evidence="3">DUF4439 domain-containing protein</fullName>
    </recommendedName>
</protein>
<keyword evidence="2" id="KW-0732">Signal</keyword>
<name>A0ABP7A716_9ACTN</name>
<keyword evidence="5" id="KW-1185">Reference proteome</keyword>
<dbReference type="EMBL" id="BAABAB010000022">
    <property type="protein sequence ID" value="GAA3626223.1"/>
    <property type="molecule type" value="Genomic_DNA"/>
</dbReference>
<sequence length="348" mass="34962">MAPTPSRAPAPVTRRALLRAAGLLGLAATAGCSVSDPRIQGGSDRTASPGRSASPNEPLASPTPSAPPTMPGAAAGAQAEEAVATLAAALLGSKADLDPGRRRLIAAVRDAHRLHAAVLRSPDPTARSAAGATPGPTPAKPAKVSLDALIAAEKSLAARHAKLVPAARGLTALLFGSLSVAASTYASALGSTTNVPIAATSANPAQPEVLDDVAGMQAVLAQLHAVVYGYQLAIGRLAVGSAARTRAVNGLTGRRALRDQLTTILLSRKASVPAAEPAYVPSVKVVNASSAGRLIATMETAFVPFTGQWLAAAAQPADQALAWASMRQAASLARTWGGPVSAWPGWPS</sequence>
<dbReference type="Pfam" id="PF14530">
    <property type="entry name" value="DUF4439"/>
    <property type="match status" value="1"/>
</dbReference>
<comment type="caution">
    <text evidence="4">The sequence shown here is derived from an EMBL/GenBank/DDBJ whole genome shotgun (WGS) entry which is preliminary data.</text>
</comment>
<dbReference type="InterPro" id="IPR009078">
    <property type="entry name" value="Ferritin-like_SF"/>
</dbReference>